<protein>
    <submittedName>
        <fullName evidence="3">Nucleotide exchange factor GrpE</fullName>
    </submittedName>
</protein>
<accession>A0ABW2LMM9</accession>
<gene>
    <name evidence="3" type="primary">grpE</name>
    <name evidence="3" type="ORF">ACFQRI_14505</name>
</gene>
<evidence type="ECO:0000313" key="3">
    <source>
        <dbReference type="EMBL" id="MFC7342613.1"/>
    </source>
</evidence>
<keyword evidence="1" id="KW-0143">Chaperone</keyword>
<organism evidence="3 4">
    <name type="scientific">Saccharopolyspora griseoalba</name>
    <dbReference type="NCBI Taxonomy" id="1431848"/>
    <lineage>
        <taxon>Bacteria</taxon>
        <taxon>Bacillati</taxon>
        <taxon>Actinomycetota</taxon>
        <taxon>Actinomycetes</taxon>
        <taxon>Pseudonocardiales</taxon>
        <taxon>Pseudonocardiaceae</taxon>
        <taxon>Saccharopolyspora</taxon>
    </lineage>
</organism>
<dbReference type="SUPFAM" id="SSF51064">
    <property type="entry name" value="Head domain of nucleotide exchange factor GrpE"/>
    <property type="match status" value="1"/>
</dbReference>
<dbReference type="InterPro" id="IPR009012">
    <property type="entry name" value="GrpE_head"/>
</dbReference>
<proteinExistence type="predicted"/>
<comment type="caution">
    <text evidence="3">The sequence shown here is derived from an EMBL/GenBank/DDBJ whole genome shotgun (WGS) entry which is preliminary data.</text>
</comment>
<feature type="compositionally biased region" description="Basic and acidic residues" evidence="2">
    <location>
        <begin position="75"/>
        <end position="86"/>
    </location>
</feature>
<evidence type="ECO:0000256" key="1">
    <source>
        <dbReference type="ARBA" id="ARBA00023186"/>
    </source>
</evidence>
<feature type="region of interest" description="Disordered" evidence="2">
    <location>
        <begin position="75"/>
        <end position="99"/>
    </location>
</feature>
<dbReference type="Pfam" id="PF01025">
    <property type="entry name" value="GrpE"/>
    <property type="match status" value="1"/>
</dbReference>
<dbReference type="RefSeq" id="WP_380668653.1">
    <property type="nucleotide sequence ID" value="NZ_JBHTCJ010000006.1"/>
</dbReference>
<dbReference type="Proteomes" id="UP001596504">
    <property type="component" value="Unassembled WGS sequence"/>
</dbReference>
<dbReference type="Gene3D" id="2.30.22.10">
    <property type="entry name" value="Head domain of nucleotide exchange factor GrpE"/>
    <property type="match status" value="1"/>
</dbReference>
<keyword evidence="4" id="KW-1185">Reference proteome</keyword>
<dbReference type="EMBL" id="JBHTCJ010000006">
    <property type="protein sequence ID" value="MFC7342613.1"/>
    <property type="molecule type" value="Genomic_DNA"/>
</dbReference>
<dbReference type="InterPro" id="IPR000740">
    <property type="entry name" value="GrpE"/>
</dbReference>
<sequence>MQEEGTTVASDADAELGTDMIAVTSESGALEHALTERAKLIELCVYAVDRARSAGVAQRLVEGLREIGVSALRPDGERFDPVRHEAGGTLPTDDPSLDGTIAETEVPGFADRAQVLRAPVVTVYQLR</sequence>
<name>A0ABW2LMM9_9PSEU</name>
<evidence type="ECO:0000256" key="2">
    <source>
        <dbReference type="SAM" id="MobiDB-lite"/>
    </source>
</evidence>
<evidence type="ECO:0000313" key="4">
    <source>
        <dbReference type="Proteomes" id="UP001596504"/>
    </source>
</evidence>
<reference evidence="4" key="1">
    <citation type="journal article" date="2019" name="Int. J. Syst. Evol. Microbiol.">
        <title>The Global Catalogue of Microorganisms (GCM) 10K type strain sequencing project: providing services to taxonomists for standard genome sequencing and annotation.</title>
        <authorList>
            <consortium name="The Broad Institute Genomics Platform"/>
            <consortium name="The Broad Institute Genome Sequencing Center for Infectious Disease"/>
            <person name="Wu L."/>
            <person name="Ma J."/>
        </authorList>
    </citation>
    <scope>NUCLEOTIDE SEQUENCE [LARGE SCALE GENOMIC DNA]</scope>
    <source>
        <strain evidence="4">WLHS5</strain>
    </source>
</reference>